<name>A0A1C6SCW8_9ACTN</name>
<gene>
    <name evidence="1" type="ORF">GA0070624_3478</name>
</gene>
<evidence type="ECO:0000313" key="1">
    <source>
        <dbReference type="EMBL" id="SCL27322.1"/>
    </source>
</evidence>
<dbReference type="SUPFAM" id="SSF103642">
    <property type="entry name" value="Sec-C motif"/>
    <property type="match status" value="1"/>
</dbReference>
<proteinExistence type="predicted"/>
<reference evidence="2" key="1">
    <citation type="submission" date="2016-06" db="EMBL/GenBank/DDBJ databases">
        <authorList>
            <person name="Varghese N."/>
            <person name="Submissions Spin"/>
        </authorList>
    </citation>
    <scope>NUCLEOTIDE SEQUENCE [LARGE SCALE GENOMIC DNA]</scope>
    <source>
        <strain evidence="2">DSM 45431</strain>
    </source>
</reference>
<dbReference type="Pfam" id="PF02810">
    <property type="entry name" value="SEC-C"/>
    <property type="match status" value="1"/>
</dbReference>
<sequence length="362" mass="39497">MRRSPLRRTYREIVPTKDVITPADLAEIRRTALGAADPLGVAADLADAVEQGRLAEPDSAGDALTLAAEIAEIRSRLDAALRYAGRAVEAYPSADNPRAGTARAVRARILFRAGGREDEAMAELTALRPLLTEQPDAPAYISAALESGGQSRTSEEWLSEALDTLLGQRATAAVGQAQAITATEPVVEVGPPESPGVLFFLLQQRHRVRRNLNLPHDRNDDLADRLEAQLVRRAQQQQTGEGDLLFFPQAEFDRLLADQAVLAERYGPDWDEHRTRLEKELVRQANAGGTGLHVLRGSVAGLTGYADRQGGEPTDQQTRAGYARELSARPDAQIPWPPERNDACWCGSGLKYKKCCLPRSRS</sequence>
<dbReference type="InterPro" id="IPR004027">
    <property type="entry name" value="SEC_C_motif"/>
</dbReference>
<dbReference type="STRING" id="568872.GA0070624_3478"/>
<organism evidence="1 2">
    <name type="scientific">Micromonospora rhizosphaerae</name>
    <dbReference type="NCBI Taxonomy" id="568872"/>
    <lineage>
        <taxon>Bacteria</taxon>
        <taxon>Bacillati</taxon>
        <taxon>Actinomycetota</taxon>
        <taxon>Actinomycetes</taxon>
        <taxon>Micromonosporales</taxon>
        <taxon>Micromonosporaceae</taxon>
        <taxon>Micromonospora</taxon>
    </lineage>
</organism>
<dbReference type="Proteomes" id="UP000199413">
    <property type="component" value="Unassembled WGS sequence"/>
</dbReference>
<dbReference type="InterPro" id="IPR011990">
    <property type="entry name" value="TPR-like_helical_dom_sf"/>
</dbReference>
<dbReference type="OrthoDB" id="3343588at2"/>
<dbReference type="SUPFAM" id="SSF48452">
    <property type="entry name" value="TPR-like"/>
    <property type="match status" value="1"/>
</dbReference>
<protein>
    <submittedName>
        <fullName evidence="1">SEC-C motif-containing protein</fullName>
    </submittedName>
</protein>
<dbReference type="Gene3D" id="1.25.40.10">
    <property type="entry name" value="Tetratricopeptide repeat domain"/>
    <property type="match status" value="1"/>
</dbReference>
<dbReference type="EMBL" id="FMHV01000002">
    <property type="protein sequence ID" value="SCL27322.1"/>
    <property type="molecule type" value="Genomic_DNA"/>
</dbReference>
<keyword evidence="2" id="KW-1185">Reference proteome</keyword>
<evidence type="ECO:0000313" key="2">
    <source>
        <dbReference type="Proteomes" id="UP000199413"/>
    </source>
</evidence>
<dbReference type="Gene3D" id="3.10.450.50">
    <property type="match status" value="1"/>
</dbReference>
<dbReference type="AlphaFoldDB" id="A0A1C6SCW8"/>
<accession>A0A1C6SCW8</accession>